<feature type="region of interest" description="Disordered" evidence="1">
    <location>
        <begin position="163"/>
        <end position="245"/>
    </location>
</feature>
<dbReference type="PANTHER" id="PTHR28112:SF1">
    <property type="entry name" value="SRP-INDEPENDENT TARGETING PROTEIN 3"/>
    <property type="match status" value="1"/>
</dbReference>
<evidence type="ECO:0000313" key="3">
    <source>
        <dbReference type="EMBL" id="KAF2072738.1"/>
    </source>
</evidence>
<accession>A0A8J4PR81</accession>
<evidence type="ECO:0000313" key="4">
    <source>
        <dbReference type="Proteomes" id="UP000695562"/>
    </source>
</evidence>
<feature type="compositionally biased region" description="Basic and acidic residues" evidence="1">
    <location>
        <begin position="186"/>
        <end position="196"/>
    </location>
</feature>
<dbReference type="Proteomes" id="UP000695562">
    <property type="component" value="Unassembled WGS sequence"/>
</dbReference>
<sequence>MAGKMSDMAVTFGLLFLIQKIDFKNEQNILYAQIAFGVVQALILVIYGVVYQSVSKSNNRSVVRVPKTQPSMFSAPDPDAPTDEMTASEYDQSQLKKLFTQSLFSIGITVFLFFKMGIIQPMVMQSVLGPQNLYKNKLFKIYILGQDETQFPRPWVEESPFSAFTGAQNDTPAATTEQSSNGDVTIEDKKVKKIENSSKSASSSKSKSTTAKRATVAETKPTVSSSSSESESEEEVDTKKKKKYL</sequence>
<comment type="caution">
    <text evidence="3">The sequence shown here is derived from an EMBL/GenBank/DDBJ whole genome shotgun (WGS) entry which is preliminary data.</text>
</comment>
<feature type="transmembrane region" description="Helical" evidence="2">
    <location>
        <begin position="103"/>
        <end position="123"/>
    </location>
</feature>
<dbReference type="GO" id="GO:0005739">
    <property type="term" value="C:mitochondrion"/>
    <property type="evidence" value="ECO:0007669"/>
    <property type="project" value="TreeGrafter"/>
</dbReference>
<evidence type="ECO:0008006" key="5">
    <source>
        <dbReference type="Google" id="ProtNLM"/>
    </source>
</evidence>
<dbReference type="OrthoDB" id="18139at2759"/>
<dbReference type="Pfam" id="PF10032">
    <property type="entry name" value="Pho88"/>
    <property type="match status" value="1"/>
</dbReference>
<feature type="transmembrane region" description="Helical" evidence="2">
    <location>
        <begin position="30"/>
        <end position="50"/>
    </location>
</feature>
<organism evidence="3 4">
    <name type="scientific">Polysphondylium violaceum</name>
    <dbReference type="NCBI Taxonomy" id="133409"/>
    <lineage>
        <taxon>Eukaryota</taxon>
        <taxon>Amoebozoa</taxon>
        <taxon>Evosea</taxon>
        <taxon>Eumycetozoa</taxon>
        <taxon>Dictyostelia</taxon>
        <taxon>Dictyosteliales</taxon>
        <taxon>Dictyosteliaceae</taxon>
        <taxon>Polysphondylium</taxon>
    </lineage>
</organism>
<reference evidence="3" key="1">
    <citation type="submission" date="2020-01" db="EMBL/GenBank/DDBJ databases">
        <title>Development of genomics and gene disruption for Polysphondylium violaceum indicates a role for the polyketide synthase stlB in stalk morphogenesis.</title>
        <authorList>
            <person name="Narita B."/>
            <person name="Kawabe Y."/>
            <person name="Kin K."/>
            <person name="Saito T."/>
            <person name="Gibbs R."/>
            <person name="Kuspa A."/>
            <person name="Muzny D."/>
            <person name="Queller D."/>
            <person name="Richards S."/>
            <person name="Strassman J."/>
            <person name="Sucgang R."/>
            <person name="Worley K."/>
            <person name="Schaap P."/>
        </authorList>
    </citation>
    <scope>NUCLEOTIDE SEQUENCE</scope>
    <source>
        <strain evidence="3">QSvi11</strain>
    </source>
</reference>
<name>A0A8J4PR81_9MYCE</name>
<dbReference type="EMBL" id="AJWJ01000252">
    <property type="protein sequence ID" value="KAF2072738.1"/>
    <property type="molecule type" value="Genomic_DNA"/>
</dbReference>
<gene>
    <name evidence="3" type="ORF">CYY_005954</name>
</gene>
<keyword evidence="2" id="KW-0812">Transmembrane</keyword>
<dbReference type="GO" id="GO:0005783">
    <property type="term" value="C:endoplasmic reticulum"/>
    <property type="evidence" value="ECO:0007669"/>
    <property type="project" value="InterPro"/>
</dbReference>
<dbReference type="InterPro" id="IPR012098">
    <property type="entry name" value="SND3_fun"/>
</dbReference>
<dbReference type="GO" id="GO:0045047">
    <property type="term" value="P:protein targeting to ER"/>
    <property type="evidence" value="ECO:0007669"/>
    <property type="project" value="InterPro"/>
</dbReference>
<evidence type="ECO:0000256" key="1">
    <source>
        <dbReference type="SAM" id="MobiDB-lite"/>
    </source>
</evidence>
<keyword evidence="2" id="KW-1133">Transmembrane helix</keyword>
<keyword evidence="4" id="KW-1185">Reference proteome</keyword>
<dbReference type="AlphaFoldDB" id="A0A8J4PR81"/>
<protein>
    <recommendedName>
        <fullName evidence="5">Inorganic phosphate transporter</fullName>
    </recommendedName>
</protein>
<proteinExistence type="predicted"/>
<evidence type="ECO:0000256" key="2">
    <source>
        <dbReference type="SAM" id="Phobius"/>
    </source>
</evidence>
<dbReference type="PANTHER" id="PTHR28112">
    <property type="entry name" value="SRP-INDEPENDENT TARGETING PROTEIN 3"/>
    <property type="match status" value="1"/>
</dbReference>
<feature type="compositionally biased region" description="Polar residues" evidence="1">
    <location>
        <begin position="165"/>
        <end position="183"/>
    </location>
</feature>
<feature type="compositionally biased region" description="Low complexity" evidence="1">
    <location>
        <begin position="197"/>
        <end position="212"/>
    </location>
</feature>
<keyword evidence="2" id="KW-0472">Membrane</keyword>